<dbReference type="Proteomes" id="UP001369086">
    <property type="component" value="Unassembled WGS sequence"/>
</dbReference>
<evidence type="ECO:0000256" key="4">
    <source>
        <dbReference type="ARBA" id="ARBA00023128"/>
    </source>
</evidence>
<keyword evidence="2 6" id="KW-0812">Transmembrane</keyword>
<dbReference type="PANTHER" id="PTHR16296:SF2">
    <property type="entry name" value="TRANSMEMBRANE PROTEIN 126A"/>
    <property type="match status" value="1"/>
</dbReference>
<evidence type="ECO:0000313" key="7">
    <source>
        <dbReference type="EMBL" id="KAK6486098.1"/>
    </source>
</evidence>
<dbReference type="EMBL" id="JAHFZB010000009">
    <property type="protein sequence ID" value="KAK6486098.1"/>
    <property type="molecule type" value="Genomic_DNA"/>
</dbReference>
<evidence type="ECO:0000256" key="2">
    <source>
        <dbReference type="ARBA" id="ARBA00022692"/>
    </source>
</evidence>
<feature type="transmembrane region" description="Helical" evidence="6">
    <location>
        <begin position="114"/>
        <end position="134"/>
    </location>
</feature>
<evidence type="ECO:0000256" key="6">
    <source>
        <dbReference type="SAM" id="Phobius"/>
    </source>
</evidence>
<organism evidence="7 8">
    <name type="scientific">Huso huso</name>
    <name type="common">Beluga</name>
    <name type="synonym">Acipenser huso</name>
    <dbReference type="NCBI Taxonomy" id="61971"/>
    <lineage>
        <taxon>Eukaryota</taxon>
        <taxon>Metazoa</taxon>
        <taxon>Chordata</taxon>
        <taxon>Craniata</taxon>
        <taxon>Vertebrata</taxon>
        <taxon>Euteleostomi</taxon>
        <taxon>Actinopterygii</taxon>
        <taxon>Chondrostei</taxon>
        <taxon>Acipenseriformes</taxon>
        <taxon>Acipenseridae</taxon>
        <taxon>Huso</taxon>
    </lineage>
</organism>
<feature type="transmembrane region" description="Helical" evidence="6">
    <location>
        <begin position="154"/>
        <end position="177"/>
    </location>
</feature>
<evidence type="ECO:0000256" key="5">
    <source>
        <dbReference type="ARBA" id="ARBA00023136"/>
    </source>
</evidence>
<dbReference type="PANTHER" id="PTHR16296">
    <property type="entry name" value="UNCHARACTERIZED HYPOTHALAMUS PROTEIN HT007"/>
    <property type="match status" value="1"/>
</dbReference>
<reference evidence="7 8" key="1">
    <citation type="submission" date="2021-05" db="EMBL/GenBank/DDBJ databases">
        <authorList>
            <person name="Zahm M."/>
            <person name="Klopp C."/>
            <person name="Cabau C."/>
            <person name="Kuhl H."/>
            <person name="Suciu R."/>
            <person name="Ciorpac M."/>
            <person name="Holostenco D."/>
            <person name="Gessner J."/>
            <person name="Wuertz S."/>
            <person name="Hohne C."/>
            <person name="Stock M."/>
            <person name="Gislard M."/>
            <person name="Lluch J."/>
            <person name="Milhes M."/>
            <person name="Lampietro C."/>
            <person name="Lopez Roques C."/>
            <person name="Donnadieu C."/>
            <person name="Du K."/>
            <person name="Schartl M."/>
            <person name="Guiguen Y."/>
        </authorList>
    </citation>
    <scope>NUCLEOTIDE SEQUENCE [LARGE SCALE GENOMIC DNA]</scope>
    <source>
        <strain evidence="7">Hh-F2</strain>
        <tissue evidence="7">Blood</tissue>
    </source>
</reference>
<accession>A0ABR0ZMR5</accession>
<name>A0ABR0ZMR5_HUSHU</name>
<feature type="transmembrane region" description="Helical" evidence="6">
    <location>
        <begin position="12"/>
        <end position="31"/>
    </location>
</feature>
<gene>
    <name evidence="7" type="ORF">HHUSO_G12033</name>
</gene>
<comment type="caution">
    <text evidence="7">The sequence shown here is derived from an EMBL/GenBank/DDBJ whole genome shotgun (WGS) entry which is preliminary data.</text>
</comment>
<feature type="transmembrane region" description="Helical" evidence="6">
    <location>
        <begin position="79"/>
        <end position="102"/>
    </location>
</feature>
<proteinExistence type="predicted"/>
<evidence type="ECO:0000313" key="8">
    <source>
        <dbReference type="Proteomes" id="UP001369086"/>
    </source>
</evidence>
<keyword evidence="4" id="KW-0496">Mitochondrion</keyword>
<sequence>MNREKKSPAAKTVLKSTTLTVTVSIFLFIKINQESKMSENNTYTKPPLAVDVSKIPPKSVVTELLLKKFERLPETERKFFAYGPIYLGINGAFSGLIANSFFRRLLNVTQARFTSSLPMAVLPFLTTVAMYNAAVSNPLLAGDLNCPTCAMVRGGLVGAVIGGFYPVLLALPVNAGLATRYNTAPMPEKGNVMRFWISVTQPVLRKMSFVFILQALFAVYLSSRHYGIYMKMLELPTSDTEVLKD</sequence>
<evidence type="ECO:0000256" key="3">
    <source>
        <dbReference type="ARBA" id="ARBA00022989"/>
    </source>
</evidence>
<keyword evidence="3 6" id="KW-1133">Transmembrane helix</keyword>
<dbReference type="Pfam" id="PF07114">
    <property type="entry name" value="TMEM126"/>
    <property type="match status" value="1"/>
</dbReference>
<protein>
    <submittedName>
        <fullName evidence="7">Transmembrane protein 126A-like</fullName>
    </submittedName>
</protein>
<feature type="transmembrane region" description="Helical" evidence="6">
    <location>
        <begin position="203"/>
        <end position="223"/>
    </location>
</feature>
<keyword evidence="8" id="KW-1185">Reference proteome</keyword>
<keyword evidence="5 6" id="KW-0472">Membrane</keyword>
<dbReference type="InterPro" id="IPR009801">
    <property type="entry name" value="TMEM126"/>
</dbReference>
<comment type="subcellular location">
    <subcellularLocation>
        <location evidence="1">Mitochondrion membrane</location>
        <topology evidence="1">Multi-pass membrane protein</topology>
    </subcellularLocation>
</comment>
<evidence type="ECO:0000256" key="1">
    <source>
        <dbReference type="ARBA" id="ARBA00004225"/>
    </source>
</evidence>